<evidence type="ECO:0000256" key="1">
    <source>
        <dbReference type="SAM" id="MobiDB-lite"/>
    </source>
</evidence>
<evidence type="ECO:0000313" key="2">
    <source>
        <dbReference type="EMBL" id="KAJ5101356.1"/>
    </source>
</evidence>
<reference evidence="2" key="1">
    <citation type="submission" date="2022-11" db="EMBL/GenBank/DDBJ databases">
        <authorList>
            <person name="Petersen C."/>
        </authorList>
    </citation>
    <scope>NUCLEOTIDE SEQUENCE</scope>
    <source>
        <strain evidence="2">IBT 34128</strain>
    </source>
</reference>
<keyword evidence="3" id="KW-1185">Reference proteome</keyword>
<sequence>MSSFIAIEKPSHQALSDAVFGSSFQRSVNVSRDHPSPNPSPVTAGSDGAVGSSNAMGTRAVNSNR</sequence>
<dbReference type="EMBL" id="JAPMSZ010000005">
    <property type="protein sequence ID" value="KAJ5101356.1"/>
    <property type="molecule type" value="Genomic_DNA"/>
</dbReference>
<evidence type="ECO:0000313" key="3">
    <source>
        <dbReference type="Proteomes" id="UP001141434"/>
    </source>
</evidence>
<dbReference type="Proteomes" id="UP001141434">
    <property type="component" value="Unassembled WGS sequence"/>
</dbReference>
<gene>
    <name evidence="2" type="ORF">NUU61_003578</name>
</gene>
<comment type="caution">
    <text evidence="2">The sequence shown here is derived from an EMBL/GenBank/DDBJ whole genome shotgun (WGS) entry which is preliminary data.</text>
</comment>
<dbReference type="RefSeq" id="XP_056512187.1">
    <property type="nucleotide sequence ID" value="XM_056654160.1"/>
</dbReference>
<dbReference type="AlphaFoldDB" id="A0A9W9KD22"/>
<feature type="region of interest" description="Disordered" evidence="1">
    <location>
        <begin position="27"/>
        <end position="65"/>
    </location>
</feature>
<name>A0A9W9KD22_9EURO</name>
<reference evidence="2" key="2">
    <citation type="journal article" date="2023" name="IMA Fungus">
        <title>Comparative genomic study of the Penicillium genus elucidates a diverse pangenome and 15 lateral gene transfer events.</title>
        <authorList>
            <person name="Petersen C."/>
            <person name="Sorensen T."/>
            <person name="Nielsen M.R."/>
            <person name="Sondergaard T.E."/>
            <person name="Sorensen J.L."/>
            <person name="Fitzpatrick D.A."/>
            <person name="Frisvad J.C."/>
            <person name="Nielsen K.L."/>
        </authorList>
    </citation>
    <scope>NUCLEOTIDE SEQUENCE</scope>
    <source>
        <strain evidence="2">IBT 34128</strain>
    </source>
</reference>
<dbReference type="GeneID" id="81393328"/>
<organism evidence="2 3">
    <name type="scientific">Penicillium alfredii</name>
    <dbReference type="NCBI Taxonomy" id="1506179"/>
    <lineage>
        <taxon>Eukaryota</taxon>
        <taxon>Fungi</taxon>
        <taxon>Dikarya</taxon>
        <taxon>Ascomycota</taxon>
        <taxon>Pezizomycotina</taxon>
        <taxon>Eurotiomycetes</taxon>
        <taxon>Eurotiomycetidae</taxon>
        <taxon>Eurotiales</taxon>
        <taxon>Aspergillaceae</taxon>
        <taxon>Penicillium</taxon>
    </lineage>
</organism>
<protein>
    <submittedName>
        <fullName evidence="2">Uncharacterized protein</fullName>
    </submittedName>
</protein>
<proteinExistence type="predicted"/>
<accession>A0A9W9KD22</accession>
<feature type="compositionally biased region" description="Polar residues" evidence="1">
    <location>
        <begin position="51"/>
        <end position="65"/>
    </location>
</feature>